<keyword evidence="2" id="KW-1185">Reference proteome</keyword>
<dbReference type="Gene3D" id="3.30.460.40">
    <property type="match status" value="1"/>
</dbReference>
<evidence type="ECO:0000313" key="2">
    <source>
        <dbReference type="Proteomes" id="UP000245876"/>
    </source>
</evidence>
<protein>
    <recommendedName>
        <fullName evidence="3">Nucleotidyl transferase AbiEii/AbiGii toxin family protein</fullName>
    </recommendedName>
</protein>
<name>A0A2U2NCD5_9BIFI</name>
<dbReference type="EMBL" id="QFFM01000003">
    <property type="protein sequence ID" value="PWG66748.1"/>
    <property type="molecule type" value="Genomic_DNA"/>
</dbReference>
<evidence type="ECO:0008006" key="3">
    <source>
        <dbReference type="Google" id="ProtNLM"/>
    </source>
</evidence>
<evidence type="ECO:0000313" key="1">
    <source>
        <dbReference type="EMBL" id="PWG66748.1"/>
    </source>
</evidence>
<accession>A0A2U2NCD5</accession>
<proteinExistence type="predicted"/>
<reference evidence="1 2" key="1">
    <citation type="journal article" date="2018" name="Int. J. Syst. Evol. Microbiol.">
        <title>Bifidobacterium callitrichidarum sp. nov. from the faeces of the emperor tamarin (Saguinus imperator).</title>
        <authorList>
            <person name="Modesto M."/>
            <person name="Michelini S."/>
            <person name="Sansosti M.C."/>
            <person name="De Filippo C."/>
            <person name="Cavalieri D."/>
            <person name="Qvirist L."/>
            <person name="Andlid T."/>
            <person name="Spiezio C."/>
            <person name="Sandri C."/>
            <person name="Pascarelli S."/>
            <person name="Sgorbati B."/>
            <person name="Mattarelli P."/>
        </authorList>
    </citation>
    <scope>NUCLEOTIDE SEQUENCE [LARGE SCALE GENOMIC DNA]</scope>
    <source>
        <strain evidence="1 2">TRI 5</strain>
    </source>
</reference>
<sequence>MTNGLEHLAQALEGYGDSYVIIGGTACSLVLDEQKLRFRETKDLDMVVRYEQRLREFSRILWKYIGEGHYASMEQSSGRPHFYRFAKPATPGYPKMIELFSPHPDYPIRPDSAIAPLHISDDISSLSAIVLDEDYYRLIQQRRETVDGLSVLKPEYLVPLKAKAWLDLTERKTMELAGDGPHVDGKNITKHRNDIFRLAPAIEDDTRIDIGERPREDMRRFIEAMRGVDMPLKQLGVDMSQGQVLELFSAIYL</sequence>
<organism evidence="1 2">
    <name type="scientific">Bifidobacterium callitrichidarum</name>
    <dbReference type="NCBI Taxonomy" id="2052941"/>
    <lineage>
        <taxon>Bacteria</taxon>
        <taxon>Bacillati</taxon>
        <taxon>Actinomycetota</taxon>
        <taxon>Actinomycetes</taxon>
        <taxon>Bifidobacteriales</taxon>
        <taxon>Bifidobacteriaceae</taxon>
        <taxon>Bifidobacterium</taxon>
    </lineage>
</organism>
<gene>
    <name evidence="1" type="ORF">DF196_02260</name>
</gene>
<comment type="caution">
    <text evidence="1">The sequence shown here is derived from an EMBL/GenBank/DDBJ whole genome shotgun (WGS) entry which is preliminary data.</text>
</comment>
<dbReference type="AlphaFoldDB" id="A0A2U2NCD5"/>
<dbReference type="Proteomes" id="UP000245876">
    <property type="component" value="Unassembled WGS sequence"/>
</dbReference>